<evidence type="ECO:0000313" key="4">
    <source>
        <dbReference type="Proteomes" id="UP000738325"/>
    </source>
</evidence>
<dbReference type="OrthoDB" id="2393881at2759"/>
<evidence type="ECO:0000313" key="3">
    <source>
        <dbReference type="EMBL" id="KAG0310251.1"/>
    </source>
</evidence>
<dbReference type="Proteomes" id="UP000738325">
    <property type="component" value="Unassembled WGS sequence"/>
</dbReference>
<evidence type="ECO:0000259" key="2">
    <source>
        <dbReference type="PROSITE" id="PS50013"/>
    </source>
</evidence>
<comment type="caution">
    <text evidence="3">The sequence shown here is derived from an EMBL/GenBank/DDBJ whole genome shotgun (WGS) entry which is preliminary data.</text>
</comment>
<dbReference type="InterPro" id="IPR023780">
    <property type="entry name" value="Chromo_domain"/>
</dbReference>
<evidence type="ECO:0000256" key="1">
    <source>
        <dbReference type="SAM" id="MobiDB-lite"/>
    </source>
</evidence>
<dbReference type="SUPFAM" id="SSF54160">
    <property type="entry name" value="Chromo domain-like"/>
    <property type="match status" value="1"/>
</dbReference>
<dbReference type="InterPro" id="IPR016197">
    <property type="entry name" value="Chromo-like_dom_sf"/>
</dbReference>
<gene>
    <name evidence="3" type="ORF">BGZ99_000554</name>
</gene>
<organism evidence="3 4">
    <name type="scientific">Dissophora globulifera</name>
    <dbReference type="NCBI Taxonomy" id="979702"/>
    <lineage>
        <taxon>Eukaryota</taxon>
        <taxon>Fungi</taxon>
        <taxon>Fungi incertae sedis</taxon>
        <taxon>Mucoromycota</taxon>
        <taxon>Mortierellomycotina</taxon>
        <taxon>Mortierellomycetes</taxon>
        <taxon>Mortierellales</taxon>
        <taxon>Mortierellaceae</taxon>
        <taxon>Dissophora</taxon>
    </lineage>
</organism>
<dbReference type="PROSITE" id="PS50013">
    <property type="entry name" value="CHROMO_2"/>
    <property type="match status" value="1"/>
</dbReference>
<feature type="compositionally biased region" description="Acidic residues" evidence="1">
    <location>
        <begin position="119"/>
        <end position="128"/>
    </location>
</feature>
<feature type="region of interest" description="Disordered" evidence="1">
    <location>
        <begin position="118"/>
        <end position="138"/>
    </location>
</feature>
<proteinExistence type="predicted"/>
<dbReference type="EMBL" id="JAAAIP010001108">
    <property type="protein sequence ID" value="KAG0310251.1"/>
    <property type="molecule type" value="Genomic_DNA"/>
</dbReference>
<protein>
    <recommendedName>
        <fullName evidence="2">Chromo domain-containing protein</fullName>
    </recommendedName>
</protein>
<accession>A0A9P6R4Q7</accession>
<feature type="domain" description="Chromo" evidence="2">
    <location>
        <begin position="183"/>
        <end position="239"/>
    </location>
</feature>
<feature type="compositionally biased region" description="Polar residues" evidence="1">
    <location>
        <begin position="129"/>
        <end position="138"/>
    </location>
</feature>
<dbReference type="SMART" id="SM00298">
    <property type="entry name" value="CHROMO"/>
    <property type="match status" value="1"/>
</dbReference>
<name>A0A9P6R4Q7_9FUNG</name>
<dbReference type="InterPro" id="IPR000953">
    <property type="entry name" value="Chromo/chromo_shadow_dom"/>
</dbReference>
<keyword evidence="4" id="KW-1185">Reference proteome</keyword>
<dbReference type="Gene3D" id="2.40.50.40">
    <property type="match status" value="1"/>
</dbReference>
<dbReference type="AlphaFoldDB" id="A0A9P6R4Q7"/>
<sequence>MILAEGRDFNEGQCRLEWPSRGRSINSTALPLMADTPSILQATETAQEMFGSFRSTIESYFGDMQSTFSKFCHTTVKRVSDKGIFALQYKLACLLLNIKRMVALRGIDSEPHHNLWTQDDFEYPDDSEQSSVQPTSPSLKTRINEAQSLALLQAAFLNLADVAPDSDLDMGDDNDHADAPTAYEVQKIMGHRREGEAVEYHVLWKGFDASDALWVPLSSFNETRVIEDHWNAKRSFGDP</sequence>
<dbReference type="Pfam" id="PF00385">
    <property type="entry name" value="Chromo"/>
    <property type="match status" value="1"/>
</dbReference>
<reference evidence="3" key="1">
    <citation type="journal article" date="2020" name="Fungal Divers.">
        <title>Resolving the Mortierellaceae phylogeny through synthesis of multi-gene phylogenetics and phylogenomics.</title>
        <authorList>
            <person name="Vandepol N."/>
            <person name="Liber J."/>
            <person name="Desiro A."/>
            <person name="Na H."/>
            <person name="Kennedy M."/>
            <person name="Barry K."/>
            <person name="Grigoriev I.V."/>
            <person name="Miller A.N."/>
            <person name="O'Donnell K."/>
            <person name="Stajich J.E."/>
            <person name="Bonito G."/>
        </authorList>
    </citation>
    <scope>NUCLEOTIDE SEQUENCE</scope>
    <source>
        <strain evidence="3">REB-010B</strain>
    </source>
</reference>